<proteinExistence type="predicted"/>
<name>A0A3B0Z4V3_9ZZZZ</name>
<dbReference type="EMBL" id="UOFL01000249">
    <property type="protein sequence ID" value="VAW82582.1"/>
    <property type="molecule type" value="Genomic_DNA"/>
</dbReference>
<organism evidence="2">
    <name type="scientific">hydrothermal vent metagenome</name>
    <dbReference type="NCBI Taxonomy" id="652676"/>
    <lineage>
        <taxon>unclassified sequences</taxon>
        <taxon>metagenomes</taxon>
        <taxon>ecological metagenomes</taxon>
    </lineage>
</organism>
<dbReference type="GO" id="GO:0003676">
    <property type="term" value="F:nucleic acid binding"/>
    <property type="evidence" value="ECO:0007669"/>
    <property type="project" value="InterPro"/>
</dbReference>
<reference evidence="2" key="1">
    <citation type="submission" date="2018-06" db="EMBL/GenBank/DDBJ databases">
        <authorList>
            <person name="Zhirakovskaya E."/>
        </authorList>
    </citation>
    <scope>NUCLEOTIDE SEQUENCE</scope>
</reference>
<dbReference type="InterPro" id="IPR038717">
    <property type="entry name" value="Tc1-like_DDE_dom"/>
</dbReference>
<evidence type="ECO:0000259" key="1">
    <source>
        <dbReference type="Pfam" id="PF13358"/>
    </source>
</evidence>
<sequence>GKVRFQIYDGRMNADQLIDFLKRLIKEAKRKVILILDNLRVHYAKLVKEWLTKNTDKIEIFYLPAYSRNGKIF</sequence>
<evidence type="ECO:0000313" key="2">
    <source>
        <dbReference type="EMBL" id="VAW82582.1"/>
    </source>
</evidence>
<dbReference type="InterPro" id="IPR036397">
    <property type="entry name" value="RNaseH_sf"/>
</dbReference>
<protein>
    <submittedName>
        <fullName evidence="2">Mobile element protein</fullName>
    </submittedName>
</protein>
<feature type="non-terminal residue" evidence="2">
    <location>
        <position position="1"/>
    </location>
</feature>
<accession>A0A3B0Z4V3</accession>
<dbReference type="Gene3D" id="3.30.420.10">
    <property type="entry name" value="Ribonuclease H-like superfamily/Ribonuclease H"/>
    <property type="match status" value="1"/>
</dbReference>
<dbReference type="Pfam" id="PF13358">
    <property type="entry name" value="DDE_3"/>
    <property type="match status" value="1"/>
</dbReference>
<gene>
    <name evidence="2" type="ORF">MNBD_GAMMA12-1648</name>
</gene>
<dbReference type="AlphaFoldDB" id="A0A3B0Z4V3"/>
<feature type="domain" description="Tc1-like transposase DDE" evidence="1">
    <location>
        <begin position="2"/>
        <end position="67"/>
    </location>
</feature>